<dbReference type="InterPro" id="IPR013249">
    <property type="entry name" value="RNA_pol_sigma70_r4_t2"/>
</dbReference>
<dbReference type="GO" id="GO:0016987">
    <property type="term" value="F:sigma factor activity"/>
    <property type="evidence" value="ECO:0007669"/>
    <property type="project" value="InterPro"/>
</dbReference>
<dbReference type="GO" id="GO:0003677">
    <property type="term" value="F:DNA binding"/>
    <property type="evidence" value="ECO:0007669"/>
    <property type="project" value="InterPro"/>
</dbReference>
<dbReference type="InterPro" id="IPR014284">
    <property type="entry name" value="RNA_pol_sigma-70_dom"/>
</dbReference>
<dbReference type="Proteomes" id="UP000075420">
    <property type="component" value="Unassembled WGS sequence"/>
</dbReference>
<dbReference type="AlphaFoldDB" id="A0A150PKX5"/>
<evidence type="ECO:0000313" key="5">
    <source>
        <dbReference type="Proteomes" id="UP000075420"/>
    </source>
</evidence>
<gene>
    <name evidence="4" type="ORF">BE08_41270</name>
</gene>
<protein>
    <submittedName>
        <fullName evidence="4">RNA polymerase subunit sigma-24</fullName>
    </submittedName>
</protein>
<dbReference type="SUPFAM" id="SSF88659">
    <property type="entry name" value="Sigma3 and sigma4 domains of RNA polymerase sigma factors"/>
    <property type="match status" value="1"/>
</dbReference>
<dbReference type="InterPro" id="IPR036388">
    <property type="entry name" value="WH-like_DNA-bd_sf"/>
</dbReference>
<comment type="subunit">
    <text evidence="1">Interacts transiently with the RNA polymerase catalytic core formed by RpoA, RpoB, RpoC and RpoZ (2 alpha, 1 beta, 1 beta' and 1 omega subunit) to form the RNA polymerase holoenzyme that can initiate transcription.</text>
</comment>
<dbReference type="PANTHER" id="PTHR30173:SF36">
    <property type="entry name" value="ECF RNA POLYMERASE SIGMA FACTOR SIGJ"/>
    <property type="match status" value="1"/>
</dbReference>
<dbReference type="Gene3D" id="1.10.1740.10">
    <property type="match status" value="1"/>
</dbReference>
<dbReference type="InterPro" id="IPR013325">
    <property type="entry name" value="RNA_pol_sigma_r2"/>
</dbReference>
<feature type="domain" description="RNA polymerase sigma factor 70 region 4 type 2" evidence="3">
    <location>
        <begin position="114"/>
        <end position="165"/>
    </location>
</feature>
<dbReference type="Pfam" id="PF08281">
    <property type="entry name" value="Sigma70_r4_2"/>
    <property type="match status" value="1"/>
</dbReference>
<dbReference type="SUPFAM" id="SSF88946">
    <property type="entry name" value="Sigma2 domain of RNA polymerase sigma factors"/>
    <property type="match status" value="1"/>
</dbReference>
<evidence type="ECO:0000259" key="3">
    <source>
        <dbReference type="Pfam" id="PF08281"/>
    </source>
</evidence>
<dbReference type="Gene3D" id="3.10.450.50">
    <property type="match status" value="1"/>
</dbReference>
<dbReference type="NCBIfam" id="TIGR02937">
    <property type="entry name" value="sigma70-ECF"/>
    <property type="match status" value="1"/>
</dbReference>
<sequence>MTAPRVPEGSPPVADPFVALRSRLLGIAYRILGSRAEADDVVQDTWVRWQAIDRATVQEPTGFLVTTTTRLAINVAQSARVRREAYVGPWLPEPIDTSPSAELGAETQEGLALAVLVLLEKLTPTERAVYVLREVFDYPYEEIAGILDLGEANVRQLFARARKHLAGERRASVGVEQQRRLLESFIAAAQKGDLSALERLFAADVASYTDSDGRVRMAARVPVHGRERVAKLIAGFASRFWSGTAVTWLETNGQPSVLIRRDGVVLALASIDASAEGIERIYWMMSPEKLATFVASR</sequence>
<comment type="caution">
    <text evidence="4">The sequence shown here is derived from an EMBL/GenBank/DDBJ whole genome shotgun (WGS) entry which is preliminary data.</text>
</comment>
<reference evidence="4 5" key="1">
    <citation type="submission" date="2014-02" db="EMBL/GenBank/DDBJ databases">
        <title>The small core and large imbalanced accessory genome model reveals a collaborative survival strategy of Sorangium cellulosum strains in nature.</title>
        <authorList>
            <person name="Han K."/>
            <person name="Peng R."/>
            <person name="Blom J."/>
            <person name="Li Y.-Z."/>
        </authorList>
    </citation>
    <scope>NUCLEOTIDE SEQUENCE [LARGE SCALE GENOMIC DNA]</scope>
    <source>
        <strain evidence="4 5">So0157-25</strain>
    </source>
</reference>
<dbReference type="GO" id="GO:0006352">
    <property type="term" value="P:DNA-templated transcription initiation"/>
    <property type="evidence" value="ECO:0007669"/>
    <property type="project" value="InterPro"/>
</dbReference>
<dbReference type="PANTHER" id="PTHR30173">
    <property type="entry name" value="SIGMA 19 FACTOR"/>
    <property type="match status" value="1"/>
</dbReference>
<name>A0A150PKX5_SORCE</name>
<dbReference type="Gene3D" id="1.10.10.10">
    <property type="entry name" value="Winged helix-like DNA-binding domain superfamily/Winged helix DNA-binding domain"/>
    <property type="match status" value="1"/>
</dbReference>
<evidence type="ECO:0000313" key="4">
    <source>
        <dbReference type="EMBL" id="KYF56379.1"/>
    </source>
</evidence>
<dbReference type="InterPro" id="IPR007627">
    <property type="entry name" value="RNA_pol_sigma70_r2"/>
</dbReference>
<dbReference type="InterPro" id="IPR013324">
    <property type="entry name" value="RNA_pol_sigma_r3/r4-like"/>
</dbReference>
<evidence type="ECO:0000259" key="2">
    <source>
        <dbReference type="Pfam" id="PF04542"/>
    </source>
</evidence>
<dbReference type="Pfam" id="PF04542">
    <property type="entry name" value="Sigma70_r2"/>
    <property type="match status" value="1"/>
</dbReference>
<dbReference type="SUPFAM" id="SSF54427">
    <property type="entry name" value="NTF2-like"/>
    <property type="match status" value="1"/>
</dbReference>
<dbReference type="CDD" id="cd06171">
    <property type="entry name" value="Sigma70_r4"/>
    <property type="match status" value="1"/>
</dbReference>
<evidence type="ECO:0000256" key="1">
    <source>
        <dbReference type="ARBA" id="ARBA00011344"/>
    </source>
</evidence>
<dbReference type="EMBL" id="JELY01001260">
    <property type="protein sequence ID" value="KYF56379.1"/>
    <property type="molecule type" value="Genomic_DNA"/>
</dbReference>
<organism evidence="4 5">
    <name type="scientific">Sorangium cellulosum</name>
    <name type="common">Polyangium cellulosum</name>
    <dbReference type="NCBI Taxonomy" id="56"/>
    <lineage>
        <taxon>Bacteria</taxon>
        <taxon>Pseudomonadati</taxon>
        <taxon>Myxococcota</taxon>
        <taxon>Polyangia</taxon>
        <taxon>Polyangiales</taxon>
        <taxon>Polyangiaceae</taxon>
        <taxon>Sorangium</taxon>
    </lineage>
</organism>
<accession>A0A150PKX5</accession>
<dbReference type="InterPro" id="IPR032710">
    <property type="entry name" value="NTF2-like_dom_sf"/>
</dbReference>
<dbReference type="InterPro" id="IPR052704">
    <property type="entry name" value="ECF_Sigma-70_Domain"/>
</dbReference>
<proteinExistence type="predicted"/>
<dbReference type="NCBIfam" id="NF007214">
    <property type="entry name" value="PRK09636.1"/>
    <property type="match status" value="1"/>
</dbReference>
<feature type="domain" description="RNA polymerase sigma-70 region 2" evidence="2">
    <location>
        <begin position="19"/>
        <end position="76"/>
    </location>
</feature>